<sequence>MKKQHPDAKTLTGKIALPLFQGKKDTGKRPAQQLCPGRGHSSKAEVAAQQLFKCDDHAGGLLSVGLFLRMSQV</sequence>
<accession>A0A8J6IZI6</accession>
<organism evidence="1 2">
    <name type="scientific">Flintibacter faecis</name>
    <dbReference type="NCBI Taxonomy" id="2763047"/>
    <lineage>
        <taxon>Bacteria</taxon>
        <taxon>Bacillati</taxon>
        <taxon>Bacillota</taxon>
        <taxon>Clostridia</taxon>
        <taxon>Eubacteriales</taxon>
        <taxon>Flintibacter</taxon>
    </lineage>
</organism>
<gene>
    <name evidence="1" type="ORF">H8S55_09550</name>
</gene>
<comment type="caution">
    <text evidence="1">The sequence shown here is derived from an EMBL/GenBank/DDBJ whole genome shotgun (WGS) entry which is preliminary data.</text>
</comment>
<dbReference type="Proteomes" id="UP000602260">
    <property type="component" value="Unassembled WGS sequence"/>
</dbReference>
<keyword evidence="2" id="KW-1185">Reference proteome</keyword>
<dbReference type="AlphaFoldDB" id="A0A8J6IZI6"/>
<dbReference type="EMBL" id="JACOPN010000006">
    <property type="protein sequence ID" value="MBC5717563.1"/>
    <property type="molecule type" value="Genomic_DNA"/>
</dbReference>
<evidence type="ECO:0000313" key="1">
    <source>
        <dbReference type="EMBL" id="MBC5717563.1"/>
    </source>
</evidence>
<proteinExistence type="predicted"/>
<evidence type="ECO:0000313" key="2">
    <source>
        <dbReference type="Proteomes" id="UP000602260"/>
    </source>
</evidence>
<reference evidence="1" key="1">
    <citation type="submission" date="2020-08" db="EMBL/GenBank/DDBJ databases">
        <title>Genome public.</title>
        <authorList>
            <person name="Liu C."/>
            <person name="Sun Q."/>
        </authorList>
    </citation>
    <scope>NUCLEOTIDE SEQUENCE</scope>
    <source>
        <strain evidence="1">BX5</strain>
    </source>
</reference>
<name>A0A8J6IZI6_9FIRM</name>
<protein>
    <submittedName>
        <fullName evidence="1">Uncharacterized protein</fullName>
    </submittedName>
</protein>